<name>A0ABP1Z0C5_THIA3</name>
<evidence type="ECO:0000256" key="4">
    <source>
        <dbReference type="ARBA" id="ARBA00022723"/>
    </source>
</evidence>
<keyword evidence="7" id="KW-0238">DNA-binding</keyword>
<dbReference type="InterPro" id="IPR005738">
    <property type="entry name" value="TopoIII"/>
</dbReference>
<keyword evidence="8 16" id="KW-0413">Isomerase</keyword>
<dbReference type="CDD" id="cd03362">
    <property type="entry name" value="TOPRIM_TopoIA_TopoIII"/>
    <property type="match status" value="1"/>
</dbReference>
<evidence type="ECO:0000259" key="15">
    <source>
        <dbReference type="PROSITE" id="PS52039"/>
    </source>
</evidence>
<comment type="caution">
    <text evidence="16">The sequence shown here is derived from an EMBL/GenBank/DDBJ whole genome shotgun (WGS) entry which is preliminary data.</text>
</comment>
<feature type="domain" description="Topo IA-type catalytic" evidence="15">
    <location>
        <begin position="151"/>
        <end position="593"/>
    </location>
</feature>
<dbReference type="Gene3D" id="1.10.290.10">
    <property type="entry name" value="Topoisomerase I, domain 4"/>
    <property type="match status" value="1"/>
</dbReference>
<sequence>MRIIIAEKPSVAQAIAGVIGGAKRSDGFIDCPQAKTRVTWCFGHLLEQAKPEEYVDGGKVLASHLPVIPTTWKLSPRDGGAGKQVKVIRDLLKEAAEVVNAGDADREGQLLVDEVLLFLNWKGKTSRLWLSSLDDASVRKALSGIKNNAAMRPVYESALARQRADWLMGMNCSIALSRNLQGCGVPGAWSVGRVQTPTLALLVDRKREIDHFKPRDFYQVIAYLDGGIRAVWQMPDDLVDEDGRLLDKAKADEVARQITDKAARVTKFTRKAGERAAPIPYTLGGLQKAASSRLGLSAKDTLAAAQELYEAKVTTYPRTDCPYLPVEMHGAAAGILKAIGGADVAGIDPARKHAAWNTAKVEAHHGLIPTGQSPDAASLSANAKRVFDLIRESYIRLFMPPEKFETREGLFEIDGLAFRAAARVVFDPGWTRLGAKDEDEGQEQGEAQGALPDLREGEVRTCERGEVVAKRTTPPKPYTDGTLIAAMTGVHRLVTDPKLKARLKETSGLGTEATRASMIEVLITREYAERRKKEIHPTDRGVQLIDMLRKVAPDLADPGYTALQEDALADIAAGRAALAAFMQVQVDATREFSRALLEGKLTDGQMVMHACPACGGSRCAQLKSKAGNVYHRCMDCQAAFGDDGGKPGKRFEDRPAGETAQKTSSAAGAGPKCPTCKGPTARMKASLARSGGR</sequence>
<evidence type="ECO:0000256" key="11">
    <source>
        <dbReference type="ARBA" id="ARBA00032235"/>
    </source>
</evidence>
<reference evidence="16 17" key="1">
    <citation type="submission" date="2015-03" db="EMBL/GenBank/DDBJ databases">
        <authorList>
            <person name="Regsiter A."/>
            <person name="william w."/>
        </authorList>
    </citation>
    <scope>NUCLEOTIDE SEQUENCE [LARGE SCALE GENOMIC DNA]</scope>
    <source>
        <strain evidence="16 17">CB1</strain>
    </source>
</reference>
<dbReference type="InterPro" id="IPR003602">
    <property type="entry name" value="Topo_IA_DNA-bd_dom"/>
</dbReference>
<dbReference type="InterPro" id="IPR013826">
    <property type="entry name" value="Topo_IA_cen_sub3"/>
</dbReference>
<dbReference type="InterPro" id="IPR013824">
    <property type="entry name" value="Topo_IA_cen_sub1"/>
</dbReference>
<dbReference type="InterPro" id="IPR000380">
    <property type="entry name" value="Topo_IA"/>
</dbReference>
<evidence type="ECO:0000313" key="17">
    <source>
        <dbReference type="Proteomes" id="UP000078599"/>
    </source>
</evidence>
<dbReference type="RefSeq" id="WP_079668488.1">
    <property type="nucleotide sequence ID" value="NZ_CTRK01000038.1"/>
</dbReference>
<dbReference type="Pfam" id="PF01751">
    <property type="entry name" value="Toprim"/>
    <property type="match status" value="1"/>
</dbReference>
<dbReference type="CDD" id="cd00186">
    <property type="entry name" value="TOP1Ac"/>
    <property type="match status" value="1"/>
</dbReference>
<keyword evidence="6" id="KW-0799">Topoisomerase</keyword>
<dbReference type="PANTHER" id="PTHR11390">
    <property type="entry name" value="PROKARYOTIC DNA TOPOISOMERASE"/>
    <property type="match status" value="1"/>
</dbReference>
<evidence type="ECO:0000256" key="2">
    <source>
        <dbReference type="ARBA" id="ARBA00009446"/>
    </source>
</evidence>
<dbReference type="GO" id="GO:0016853">
    <property type="term" value="F:isomerase activity"/>
    <property type="evidence" value="ECO:0007669"/>
    <property type="project" value="UniProtKB-KW"/>
</dbReference>
<evidence type="ECO:0000256" key="10">
    <source>
        <dbReference type="ARBA" id="ARBA00031985"/>
    </source>
</evidence>
<dbReference type="NCBIfam" id="TIGR01056">
    <property type="entry name" value="topB"/>
    <property type="match status" value="1"/>
</dbReference>
<dbReference type="Proteomes" id="UP000078599">
    <property type="component" value="Unassembled WGS sequence"/>
</dbReference>
<dbReference type="InterPro" id="IPR013497">
    <property type="entry name" value="Topo_IA_cen"/>
</dbReference>
<dbReference type="InterPro" id="IPR003601">
    <property type="entry name" value="Topo_IA_2"/>
</dbReference>
<dbReference type="NCBIfam" id="NF005829">
    <property type="entry name" value="PRK07726.1"/>
    <property type="match status" value="1"/>
</dbReference>
<feature type="domain" description="Toprim" evidence="14">
    <location>
        <begin position="1"/>
        <end position="134"/>
    </location>
</feature>
<keyword evidence="17" id="KW-1185">Reference proteome</keyword>
<protein>
    <recommendedName>
        <fullName evidence="3">DNA topoisomerase</fullName>
        <ecNumber evidence="3">5.6.2.1</ecNumber>
    </recommendedName>
    <alternativeName>
        <fullName evidence="12">Omega-protein</fullName>
    </alternativeName>
    <alternativeName>
        <fullName evidence="11">Relaxing enzyme</fullName>
    </alternativeName>
    <alternativeName>
        <fullName evidence="9">Swivelase</fullName>
    </alternativeName>
    <alternativeName>
        <fullName evidence="10">Untwisting enzyme</fullName>
    </alternativeName>
</protein>
<evidence type="ECO:0000256" key="3">
    <source>
        <dbReference type="ARBA" id="ARBA00012891"/>
    </source>
</evidence>
<dbReference type="Gene3D" id="3.40.50.140">
    <property type="match status" value="1"/>
</dbReference>
<dbReference type="PANTHER" id="PTHR11390:SF21">
    <property type="entry name" value="DNA TOPOISOMERASE 3-ALPHA"/>
    <property type="match status" value="1"/>
</dbReference>
<dbReference type="SMART" id="SM00436">
    <property type="entry name" value="TOP1Bc"/>
    <property type="match status" value="1"/>
</dbReference>
<keyword evidence="4" id="KW-0479">Metal-binding</keyword>
<dbReference type="InterPro" id="IPR013825">
    <property type="entry name" value="Topo_IA_cen_sub2"/>
</dbReference>
<dbReference type="InterPro" id="IPR023406">
    <property type="entry name" value="Topo_IA_AS"/>
</dbReference>
<evidence type="ECO:0000256" key="13">
    <source>
        <dbReference type="SAM" id="MobiDB-lite"/>
    </source>
</evidence>
<dbReference type="Pfam" id="PF01131">
    <property type="entry name" value="Topoisom_bac"/>
    <property type="match status" value="1"/>
</dbReference>
<dbReference type="InterPro" id="IPR034144">
    <property type="entry name" value="TOPRIM_TopoIII"/>
</dbReference>
<dbReference type="Gene3D" id="2.70.20.10">
    <property type="entry name" value="Topoisomerase I, domain 3"/>
    <property type="match status" value="1"/>
</dbReference>
<evidence type="ECO:0000256" key="5">
    <source>
        <dbReference type="ARBA" id="ARBA00022842"/>
    </source>
</evidence>
<dbReference type="InterPro" id="IPR006171">
    <property type="entry name" value="TOPRIM_dom"/>
</dbReference>
<evidence type="ECO:0000259" key="14">
    <source>
        <dbReference type="PROSITE" id="PS50880"/>
    </source>
</evidence>
<keyword evidence="5" id="KW-0460">Magnesium</keyword>
<dbReference type="EC" id="5.6.2.1" evidence="3"/>
<evidence type="ECO:0000256" key="12">
    <source>
        <dbReference type="ARBA" id="ARBA00032877"/>
    </source>
</evidence>
<dbReference type="PRINTS" id="PR00417">
    <property type="entry name" value="PRTPISMRASEI"/>
</dbReference>
<evidence type="ECO:0000256" key="9">
    <source>
        <dbReference type="ARBA" id="ARBA00030003"/>
    </source>
</evidence>
<dbReference type="PROSITE" id="PS50880">
    <property type="entry name" value="TOPRIM"/>
    <property type="match status" value="1"/>
</dbReference>
<feature type="compositionally biased region" description="Basic and acidic residues" evidence="13">
    <location>
        <begin position="644"/>
        <end position="656"/>
    </location>
</feature>
<feature type="region of interest" description="Disordered" evidence="13">
    <location>
        <begin position="644"/>
        <end position="693"/>
    </location>
</feature>
<dbReference type="SUPFAM" id="SSF56712">
    <property type="entry name" value="Prokaryotic type I DNA topoisomerase"/>
    <property type="match status" value="1"/>
</dbReference>
<proteinExistence type="inferred from homology"/>
<dbReference type="SMART" id="SM00493">
    <property type="entry name" value="TOPRIM"/>
    <property type="match status" value="1"/>
</dbReference>
<evidence type="ECO:0000256" key="1">
    <source>
        <dbReference type="ARBA" id="ARBA00000213"/>
    </source>
</evidence>
<dbReference type="Gene3D" id="1.10.460.10">
    <property type="entry name" value="Topoisomerase I, domain 2"/>
    <property type="match status" value="1"/>
</dbReference>
<evidence type="ECO:0000313" key="16">
    <source>
        <dbReference type="EMBL" id="CQR26463.1"/>
    </source>
</evidence>
<evidence type="ECO:0000256" key="8">
    <source>
        <dbReference type="ARBA" id="ARBA00023235"/>
    </source>
</evidence>
<accession>A0ABP1Z0C5</accession>
<dbReference type="PROSITE" id="PS00396">
    <property type="entry name" value="TOPO_IA_1"/>
    <property type="match status" value="1"/>
</dbReference>
<dbReference type="SMART" id="SM00437">
    <property type="entry name" value="TOP1Ac"/>
    <property type="match status" value="1"/>
</dbReference>
<dbReference type="PROSITE" id="PS52039">
    <property type="entry name" value="TOPO_IA_2"/>
    <property type="match status" value="1"/>
</dbReference>
<gene>
    <name evidence="16" type="primary">topB</name>
    <name evidence="16" type="ORF">THICB1_10206</name>
</gene>
<dbReference type="EMBL" id="CTRI01000001">
    <property type="protein sequence ID" value="CQR26463.1"/>
    <property type="molecule type" value="Genomic_DNA"/>
</dbReference>
<comment type="similarity">
    <text evidence="2">Belongs to the type IA topoisomerase family.</text>
</comment>
<dbReference type="InterPro" id="IPR023405">
    <property type="entry name" value="Topo_IA_core_domain"/>
</dbReference>
<evidence type="ECO:0000256" key="6">
    <source>
        <dbReference type="ARBA" id="ARBA00023029"/>
    </source>
</evidence>
<organism evidence="16 17">
    <name type="scientific">Thiomonas arsenitoxydans (strain DSM 22701 / CIP 110005 / 3As)</name>
    <dbReference type="NCBI Taxonomy" id="426114"/>
    <lineage>
        <taxon>Bacteria</taxon>
        <taxon>Pseudomonadati</taxon>
        <taxon>Pseudomonadota</taxon>
        <taxon>Betaproteobacteria</taxon>
        <taxon>Burkholderiales</taxon>
        <taxon>Thiomonas</taxon>
    </lineage>
</organism>
<comment type="catalytic activity">
    <reaction evidence="1">
        <text>ATP-independent breakage of single-stranded DNA, followed by passage and rejoining.</text>
        <dbReference type="EC" id="5.6.2.1"/>
    </reaction>
</comment>
<evidence type="ECO:0000256" key="7">
    <source>
        <dbReference type="ARBA" id="ARBA00023125"/>
    </source>
</evidence>